<feature type="region of interest" description="Disordered" evidence="1">
    <location>
        <begin position="44"/>
        <end position="66"/>
    </location>
</feature>
<dbReference type="AlphaFoldDB" id="A0A4U0U504"/>
<comment type="caution">
    <text evidence="2">The sequence shown here is derived from an EMBL/GenBank/DDBJ whole genome shotgun (WGS) entry which is preliminary data.</text>
</comment>
<reference evidence="2 3" key="1">
    <citation type="submission" date="2017-03" db="EMBL/GenBank/DDBJ databases">
        <title>Genomes of endolithic fungi from Antarctica.</title>
        <authorList>
            <person name="Coleine C."/>
            <person name="Masonjones S."/>
            <person name="Stajich J.E."/>
        </authorList>
    </citation>
    <scope>NUCLEOTIDE SEQUENCE [LARGE SCALE GENOMIC DNA]</scope>
    <source>
        <strain evidence="2 3">CCFEE 6315</strain>
    </source>
</reference>
<protein>
    <submittedName>
        <fullName evidence="2">Uncharacterized protein</fullName>
    </submittedName>
</protein>
<gene>
    <name evidence="2" type="ORF">B0A50_03509</name>
</gene>
<dbReference type="EMBL" id="NAJL01000014">
    <property type="protein sequence ID" value="TKA29496.1"/>
    <property type="molecule type" value="Genomic_DNA"/>
</dbReference>
<accession>A0A4U0U504</accession>
<evidence type="ECO:0000313" key="3">
    <source>
        <dbReference type="Proteomes" id="UP000308549"/>
    </source>
</evidence>
<dbReference type="OrthoDB" id="3818361at2759"/>
<evidence type="ECO:0000313" key="2">
    <source>
        <dbReference type="EMBL" id="TKA29496.1"/>
    </source>
</evidence>
<keyword evidence="3" id="KW-1185">Reference proteome</keyword>
<evidence type="ECO:0000256" key="1">
    <source>
        <dbReference type="SAM" id="MobiDB-lite"/>
    </source>
</evidence>
<proteinExistence type="predicted"/>
<name>A0A4U0U504_9PEZI</name>
<feature type="compositionally biased region" description="Polar residues" evidence="1">
    <location>
        <begin position="411"/>
        <end position="420"/>
    </location>
</feature>
<sequence>MADHIAKALLSAINLSVSGASGPSRDSPIQCYYPSHQSYQREAANTGIPRQHRTPPSAAVPGGTPRAVESSMAKDGFATVYDRDIVTTWRLPSPMAAYEDVMFDDEHFDTEVALEELGNYLAGLGKQTVTVGLSAIEDDMVEEYRQMVEGLQLFSCSPHERLFIREFLSTRECFHFVEHRLPYVEATFHPNTVGQELAVEIHFKKVLPLLHFQDLRNVVGEGDWYSLKPRLSIPTSRLVITTDYFLGPVEEAWLSWIKDIQSFRGTVPQRRAAYSGAGRLDAYTIPLELKAVVTRHFPAGIRFEQVIRVALPLTVKRQPDSCGTLRVRAQSPSNRMEARKVNNDVYSQSPGTVRRIRRVEESRFVAVGCENEIAMPSKELNEALERKAASPLSSPTINPLALARYWHSASMPRQQQQPAGTPSRAADRLTGLHKNVGGIDDQELPSFQSDL</sequence>
<dbReference type="Proteomes" id="UP000308549">
    <property type="component" value="Unassembled WGS sequence"/>
</dbReference>
<organism evidence="2 3">
    <name type="scientific">Salinomyces thailandicus</name>
    <dbReference type="NCBI Taxonomy" id="706561"/>
    <lineage>
        <taxon>Eukaryota</taxon>
        <taxon>Fungi</taxon>
        <taxon>Dikarya</taxon>
        <taxon>Ascomycota</taxon>
        <taxon>Pezizomycotina</taxon>
        <taxon>Dothideomycetes</taxon>
        <taxon>Dothideomycetidae</taxon>
        <taxon>Mycosphaerellales</taxon>
        <taxon>Teratosphaeriaceae</taxon>
        <taxon>Salinomyces</taxon>
    </lineage>
</organism>
<feature type="region of interest" description="Disordered" evidence="1">
    <location>
        <begin position="409"/>
        <end position="451"/>
    </location>
</feature>